<feature type="domain" description="Retrotransposon gag" evidence="1">
    <location>
        <begin position="72"/>
        <end position="162"/>
    </location>
</feature>
<reference evidence="2 3" key="2">
    <citation type="journal article" date="2017" name="Genome Biol.">
        <title>New reference genome sequences of hot pepper reveal the massive evolution of plant disease-resistance genes by retroduplication.</title>
        <authorList>
            <person name="Kim S."/>
            <person name="Park J."/>
            <person name="Yeom S.I."/>
            <person name="Kim Y.M."/>
            <person name="Seo E."/>
            <person name="Kim K.T."/>
            <person name="Kim M.S."/>
            <person name="Lee J.M."/>
            <person name="Cheong K."/>
            <person name="Shin H.S."/>
            <person name="Kim S.B."/>
            <person name="Han K."/>
            <person name="Lee J."/>
            <person name="Park M."/>
            <person name="Lee H.A."/>
            <person name="Lee H.Y."/>
            <person name="Lee Y."/>
            <person name="Oh S."/>
            <person name="Lee J.H."/>
            <person name="Choi E."/>
            <person name="Choi E."/>
            <person name="Lee S.E."/>
            <person name="Jeon J."/>
            <person name="Kim H."/>
            <person name="Choi G."/>
            <person name="Song H."/>
            <person name="Lee J."/>
            <person name="Lee S.C."/>
            <person name="Kwon J.K."/>
            <person name="Lee H.Y."/>
            <person name="Koo N."/>
            <person name="Hong Y."/>
            <person name="Kim R.W."/>
            <person name="Kang W.H."/>
            <person name="Huh J.H."/>
            <person name="Kang B.C."/>
            <person name="Yang T.J."/>
            <person name="Lee Y.H."/>
            <person name="Bennetzen J.L."/>
            <person name="Choi D."/>
        </authorList>
    </citation>
    <scope>NUCLEOTIDE SEQUENCE [LARGE SCALE GENOMIC DNA]</scope>
    <source>
        <strain evidence="3">cv. CM334</strain>
    </source>
</reference>
<dbReference type="Proteomes" id="UP000222542">
    <property type="component" value="Unassembled WGS sequence"/>
</dbReference>
<evidence type="ECO:0000313" key="2">
    <source>
        <dbReference type="EMBL" id="PHT94426.1"/>
    </source>
</evidence>
<dbReference type="AlphaFoldDB" id="A0A2G3AJK7"/>
<evidence type="ECO:0000313" key="3">
    <source>
        <dbReference type="Proteomes" id="UP000222542"/>
    </source>
</evidence>
<dbReference type="InterPro" id="IPR005162">
    <property type="entry name" value="Retrotrans_gag_dom"/>
</dbReference>
<proteinExistence type="predicted"/>
<dbReference type="EMBL" id="AYRZ02000001">
    <property type="protein sequence ID" value="PHT94426.1"/>
    <property type="molecule type" value="Genomic_DNA"/>
</dbReference>
<dbReference type="Pfam" id="PF03732">
    <property type="entry name" value="Retrotrans_gag"/>
    <property type="match status" value="1"/>
</dbReference>
<dbReference type="OMA" id="FPRLWIT"/>
<dbReference type="Gramene" id="PHT94426">
    <property type="protein sequence ID" value="PHT94426"/>
    <property type="gene ID" value="T459_02308"/>
</dbReference>
<accession>A0A2G3AJK7</accession>
<name>A0A2G3AJK7_CAPAN</name>
<gene>
    <name evidence="2" type="ORF">T459_02308</name>
</gene>
<sequence length="236" mass="27380">MHYGGFQGQASAESYGGGTIQAPIQGHLTHPLSRLSKIEFPRFNGMDLRSWTYKVDQFFSFDEVPYNQKVRVASLHFDGLAIEWLLDYIRSRQHLPYPTWEKHIYAFMDRFGTEYEDPMAELKIVRQTGSVKDDINEFDKIMTRLSLLPEYPISAFITGLNPEIGYTVKNHRPFSLPQAYQLARKTEVQVQNQLKLIKPNVFTSGSQYRGSSYHSFHKEVGTRKDYSQTRKESPLE</sequence>
<protein>
    <recommendedName>
        <fullName evidence="1">Retrotransposon gag domain-containing protein</fullName>
    </recommendedName>
</protein>
<reference evidence="2 3" key="1">
    <citation type="journal article" date="2014" name="Nat. Genet.">
        <title>Genome sequence of the hot pepper provides insights into the evolution of pungency in Capsicum species.</title>
        <authorList>
            <person name="Kim S."/>
            <person name="Park M."/>
            <person name="Yeom S.I."/>
            <person name="Kim Y.M."/>
            <person name="Lee J.M."/>
            <person name="Lee H.A."/>
            <person name="Seo E."/>
            <person name="Choi J."/>
            <person name="Cheong K."/>
            <person name="Kim K.T."/>
            <person name="Jung K."/>
            <person name="Lee G.W."/>
            <person name="Oh S.K."/>
            <person name="Bae C."/>
            <person name="Kim S.B."/>
            <person name="Lee H.Y."/>
            <person name="Kim S.Y."/>
            <person name="Kim M.S."/>
            <person name="Kang B.C."/>
            <person name="Jo Y.D."/>
            <person name="Yang H.B."/>
            <person name="Jeong H.J."/>
            <person name="Kang W.H."/>
            <person name="Kwon J.K."/>
            <person name="Shin C."/>
            <person name="Lim J.Y."/>
            <person name="Park J.H."/>
            <person name="Huh J.H."/>
            <person name="Kim J.S."/>
            <person name="Kim B.D."/>
            <person name="Cohen O."/>
            <person name="Paran I."/>
            <person name="Suh M.C."/>
            <person name="Lee S.B."/>
            <person name="Kim Y.K."/>
            <person name="Shin Y."/>
            <person name="Noh S.J."/>
            <person name="Park J."/>
            <person name="Seo Y.S."/>
            <person name="Kwon S.Y."/>
            <person name="Kim H.A."/>
            <person name="Park J.M."/>
            <person name="Kim H.J."/>
            <person name="Choi S.B."/>
            <person name="Bosland P.W."/>
            <person name="Reeves G."/>
            <person name="Jo S.H."/>
            <person name="Lee B.W."/>
            <person name="Cho H.T."/>
            <person name="Choi H.S."/>
            <person name="Lee M.S."/>
            <person name="Yu Y."/>
            <person name="Do Choi Y."/>
            <person name="Park B.S."/>
            <person name="van Deynze A."/>
            <person name="Ashrafi H."/>
            <person name="Hill T."/>
            <person name="Kim W.T."/>
            <person name="Pai H.S."/>
            <person name="Ahn H.K."/>
            <person name="Yeam I."/>
            <person name="Giovannoni J.J."/>
            <person name="Rose J.K."/>
            <person name="Sorensen I."/>
            <person name="Lee S.J."/>
            <person name="Kim R.W."/>
            <person name="Choi I.Y."/>
            <person name="Choi B.S."/>
            <person name="Lim J.S."/>
            <person name="Lee Y.H."/>
            <person name="Choi D."/>
        </authorList>
    </citation>
    <scope>NUCLEOTIDE SEQUENCE [LARGE SCALE GENOMIC DNA]</scope>
    <source>
        <strain evidence="3">cv. CM334</strain>
    </source>
</reference>
<evidence type="ECO:0000259" key="1">
    <source>
        <dbReference type="Pfam" id="PF03732"/>
    </source>
</evidence>
<organism evidence="2 3">
    <name type="scientific">Capsicum annuum</name>
    <name type="common">Capsicum pepper</name>
    <dbReference type="NCBI Taxonomy" id="4072"/>
    <lineage>
        <taxon>Eukaryota</taxon>
        <taxon>Viridiplantae</taxon>
        <taxon>Streptophyta</taxon>
        <taxon>Embryophyta</taxon>
        <taxon>Tracheophyta</taxon>
        <taxon>Spermatophyta</taxon>
        <taxon>Magnoliopsida</taxon>
        <taxon>eudicotyledons</taxon>
        <taxon>Gunneridae</taxon>
        <taxon>Pentapetalae</taxon>
        <taxon>asterids</taxon>
        <taxon>lamiids</taxon>
        <taxon>Solanales</taxon>
        <taxon>Solanaceae</taxon>
        <taxon>Solanoideae</taxon>
        <taxon>Capsiceae</taxon>
        <taxon>Capsicum</taxon>
    </lineage>
</organism>
<comment type="caution">
    <text evidence="2">The sequence shown here is derived from an EMBL/GenBank/DDBJ whole genome shotgun (WGS) entry which is preliminary data.</text>
</comment>
<keyword evidence="3" id="KW-1185">Reference proteome</keyword>